<reference evidence="3 4" key="1">
    <citation type="submission" date="2024-10" db="EMBL/GenBank/DDBJ databases">
        <title>The Natural Products Discovery Center: Release of the First 8490 Sequenced Strains for Exploring Actinobacteria Biosynthetic Diversity.</title>
        <authorList>
            <person name="Kalkreuter E."/>
            <person name="Kautsar S.A."/>
            <person name="Yang D."/>
            <person name="Bader C.D."/>
            <person name="Teijaro C.N."/>
            <person name="Fluegel L."/>
            <person name="Davis C.M."/>
            <person name="Simpson J.R."/>
            <person name="Lauterbach L."/>
            <person name="Steele A.D."/>
            <person name="Gui C."/>
            <person name="Meng S."/>
            <person name="Li G."/>
            <person name="Viehrig K."/>
            <person name="Ye F."/>
            <person name="Su P."/>
            <person name="Kiefer A.F."/>
            <person name="Nichols A."/>
            <person name="Cepeda A.J."/>
            <person name="Yan W."/>
            <person name="Fan B."/>
            <person name="Jiang Y."/>
            <person name="Adhikari A."/>
            <person name="Zheng C.-J."/>
            <person name="Schuster L."/>
            <person name="Cowan T.M."/>
            <person name="Smanski M.J."/>
            <person name="Chevrette M.G."/>
            <person name="De Carvalho L.P.S."/>
            <person name="Shen B."/>
        </authorList>
    </citation>
    <scope>NUCLEOTIDE SEQUENCE [LARGE SCALE GENOMIC DNA]</scope>
    <source>
        <strain evidence="3 4">NPDC053399</strain>
    </source>
</reference>
<evidence type="ECO:0008006" key="5">
    <source>
        <dbReference type="Google" id="ProtNLM"/>
    </source>
</evidence>
<dbReference type="Proteomes" id="UP001614394">
    <property type="component" value="Unassembled WGS sequence"/>
</dbReference>
<dbReference type="EMBL" id="JBITYG010000007">
    <property type="protein sequence ID" value="MFI9103467.1"/>
    <property type="molecule type" value="Genomic_DNA"/>
</dbReference>
<keyword evidence="1" id="KW-0175">Coiled coil</keyword>
<feature type="compositionally biased region" description="Basic and acidic residues" evidence="2">
    <location>
        <begin position="89"/>
        <end position="108"/>
    </location>
</feature>
<keyword evidence="4" id="KW-1185">Reference proteome</keyword>
<feature type="region of interest" description="Disordered" evidence="2">
    <location>
        <begin position="89"/>
        <end position="109"/>
    </location>
</feature>
<organism evidence="3 4">
    <name type="scientific">Streptomyces fildesensis</name>
    <dbReference type="NCBI Taxonomy" id="375757"/>
    <lineage>
        <taxon>Bacteria</taxon>
        <taxon>Bacillati</taxon>
        <taxon>Actinomycetota</taxon>
        <taxon>Actinomycetes</taxon>
        <taxon>Kitasatosporales</taxon>
        <taxon>Streptomycetaceae</taxon>
        <taxon>Streptomyces</taxon>
    </lineage>
</organism>
<accession>A0ABW8CCB7</accession>
<evidence type="ECO:0000313" key="4">
    <source>
        <dbReference type="Proteomes" id="UP001614394"/>
    </source>
</evidence>
<evidence type="ECO:0000256" key="1">
    <source>
        <dbReference type="SAM" id="Coils"/>
    </source>
</evidence>
<dbReference type="RefSeq" id="WP_399652558.1">
    <property type="nucleotide sequence ID" value="NZ_JBITYG010000007.1"/>
</dbReference>
<gene>
    <name evidence="3" type="ORF">ACIGXA_23375</name>
</gene>
<proteinExistence type="predicted"/>
<feature type="coiled-coil region" evidence="1">
    <location>
        <begin position="116"/>
        <end position="256"/>
    </location>
</feature>
<name>A0ABW8CCB7_9ACTN</name>
<evidence type="ECO:0000256" key="2">
    <source>
        <dbReference type="SAM" id="MobiDB-lite"/>
    </source>
</evidence>
<evidence type="ECO:0000313" key="3">
    <source>
        <dbReference type="EMBL" id="MFI9103467.1"/>
    </source>
</evidence>
<protein>
    <recommendedName>
        <fullName evidence="5">HTH cro/C1-type domain-containing protein</fullName>
    </recommendedName>
</protein>
<comment type="caution">
    <text evidence="3">The sequence shown here is derived from an EMBL/GenBank/DDBJ whole genome shotgun (WGS) entry which is preliminary data.</text>
</comment>
<dbReference type="Gene3D" id="1.10.287.1490">
    <property type="match status" value="1"/>
</dbReference>
<sequence>MDSLPRYPARERLGHELYSLSRANDISLREISNLMNNDHYLSHTAIGSLLKGKTVPRLRLVLEVVRVLEGDADKIQALWAAADAEKREKGASYREPVEPSDGETKETSGWRSSFSLLELEAAHEEIQEKITKNRAREKAAHEEYYDMFEERAKVVGRILRLQAELAAERGDKSALEAQLASLERERKRLTKRIQELEAELSRVQATLLSLSDESSQVNERRAECGNEWARTEEYRAIVLGRQLNDERARREELERRLQR</sequence>